<dbReference type="AlphaFoldDB" id="A0A5F1ZRP5"/>
<feature type="binding site" evidence="2">
    <location>
        <position position="192"/>
    </location>
    <ligand>
        <name>Cu cation</name>
        <dbReference type="ChEBI" id="CHEBI:23378"/>
    </ligand>
</feature>
<dbReference type="OrthoDB" id="339426at2"/>
<evidence type="ECO:0000256" key="2">
    <source>
        <dbReference type="PIRSR" id="PIRSR603782-1"/>
    </source>
</evidence>
<dbReference type="RefSeq" id="WP_135645778.1">
    <property type="nucleotide sequence ID" value="NZ_RQER01000010.1"/>
</dbReference>
<proteinExistence type="inferred from homology"/>
<sequence>MRVFIAIVSISSLFLFCKEEKISDEYPKEITDFASFRTDRLPFFLGKDMRPEWDRKNWSDARSLEEFSLRDQASSSFGSKDLDGKISVVSFFFTGCQGICPLLTSKLKIVQSATLDQNDVVILSFSVAPDADTPELLSLYAKKQNIHYKRWKLVTGDKGKIYTLARRSLNADAYSAQNAPAAERLSSKDFLHSENVYLLDEKRRIRGVYSGRMDASMQELVRDIGVLRKEILESKKDTEKGRTISINAMEYGNE</sequence>
<comment type="similarity">
    <text evidence="1">Belongs to the SCO1/2 family.</text>
</comment>
<evidence type="ECO:0000313" key="5">
    <source>
        <dbReference type="EMBL" id="TGL40458.1"/>
    </source>
</evidence>
<comment type="caution">
    <text evidence="4">The sequence shown here is derived from an EMBL/GenBank/DDBJ whole genome shotgun (WGS) entry which is preliminary data.</text>
</comment>
<feature type="binding site" evidence="2">
    <location>
        <position position="100"/>
    </location>
    <ligand>
        <name>Cu cation</name>
        <dbReference type="ChEBI" id="CHEBI:23378"/>
    </ligand>
</feature>
<dbReference type="Proteomes" id="UP000297273">
    <property type="component" value="Unassembled WGS sequence"/>
</dbReference>
<reference evidence="5" key="1">
    <citation type="submission" date="2018-10" db="EMBL/GenBank/DDBJ databases">
        <authorList>
            <person name="Vincent A.T."/>
            <person name="Schiettekatte O."/>
            <person name="Bourhy P."/>
            <person name="Veyrier F.J."/>
            <person name="Picardeau M."/>
        </authorList>
    </citation>
    <scope>NUCLEOTIDE SEQUENCE</scope>
    <source>
        <strain evidence="5">201702690</strain>
    </source>
</reference>
<gene>
    <name evidence="4" type="ORF">EHO57_15820</name>
    <name evidence="5" type="ORF">EHQ53_10680</name>
</gene>
<evidence type="ECO:0000313" key="7">
    <source>
        <dbReference type="Proteomes" id="UP000297946"/>
    </source>
</evidence>
<keyword evidence="2" id="KW-0479">Metal-binding</keyword>
<keyword evidence="2" id="KW-0186">Copper</keyword>
<evidence type="ECO:0000256" key="1">
    <source>
        <dbReference type="ARBA" id="ARBA00010996"/>
    </source>
</evidence>
<reference evidence="6 7" key="2">
    <citation type="journal article" date="2019" name="PLoS Negl. Trop. Dis.">
        <title>Revisiting the worldwide diversity of Leptospira species in the environment.</title>
        <authorList>
            <person name="Vincent A.T."/>
            <person name="Schiettekatte O."/>
            <person name="Bourhy P."/>
            <person name="Veyrier F.J."/>
            <person name="Picardeau M."/>
        </authorList>
    </citation>
    <scope>NUCLEOTIDE SEQUENCE [LARGE SCALE GENOMIC DNA]</scope>
    <source>
        <strain evidence="6">201702690</strain>
        <strain evidence="4 7">SSW18</strain>
    </source>
</reference>
<dbReference type="InterPro" id="IPR003782">
    <property type="entry name" value="SCO1/SenC"/>
</dbReference>
<evidence type="ECO:0000256" key="3">
    <source>
        <dbReference type="PIRSR" id="PIRSR603782-2"/>
    </source>
</evidence>
<dbReference type="GO" id="GO:0046872">
    <property type="term" value="F:metal ion binding"/>
    <property type="evidence" value="ECO:0007669"/>
    <property type="project" value="UniProtKB-KW"/>
</dbReference>
<dbReference type="InterPro" id="IPR036249">
    <property type="entry name" value="Thioredoxin-like_sf"/>
</dbReference>
<dbReference type="Pfam" id="PF02630">
    <property type="entry name" value="SCO1-SenC"/>
    <property type="match status" value="1"/>
</dbReference>
<evidence type="ECO:0000313" key="4">
    <source>
        <dbReference type="EMBL" id="TGJ98974.1"/>
    </source>
</evidence>
<dbReference type="PANTHER" id="PTHR12151">
    <property type="entry name" value="ELECTRON TRANSPORT PROTIN SCO1/SENC FAMILY MEMBER"/>
    <property type="match status" value="1"/>
</dbReference>
<evidence type="ECO:0000313" key="6">
    <source>
        <dbReference type="Proteomes" id="UP000297273"/>
    </source>
</evidence>
<dbReference type="Gene3D" id="3.40.30.10">
    <property type="entry name" value="Glutaredoxin"/>
    <property type="match status" value="1"/>
</dbReference>
<feature type="binding site" evidence="2">
    <location>
        <position position="96"/>
    </location>
    <ligand>
        <name>Cu cation</name>
        <dbReference type="ChEBI" id="CHEBI:23378"/>
    </ligand>
</feature>
<name>A0A5F1ZRP5_9LEPT</name>
<protein>
    <submittedName>
        <fullName evidence="4">SCO family protein</fullName>
    </submittedName>
</protein>
<dbReference type="PANTHER" id="PTHR12151:SF25">
    <property type="entry name" value="LINALOOL DEHYDRATASE_ISOMERASE DOMAIN-CONTAINING PROTEIN"/>
    <property type="match status" value="1"/>
</dbReference>
<organism evidence="4 7">
    <name type="scientific">Leptospira langatensis</name>
    <dbReference type="NCBI Taxonomy" id="2484983"/>
    <lineage>
        <taxon>Bacteria</taxon>
        <taxon>Pseudomonadati</taxon>
        <taxon>Spirochaetota</taxon>
        <taxon>Spirochaetia</taxon>
        <taxon>Leptospirales</taxon>
        <taxon>Leptospiraceae</taxon>
        <taxon>Leptospira</taxon>
    </lineage>
</organism>
<keyword evidence="6" id="KW-1185">Reference proteome</keyword>
<dbReference type="Proteomes" id="UP000297946">
    <property type="component" value="Unassembled WGS sequence"/>
</dbReference>
<dbReference type="EMBL" id="RQER01000010">
    <property type="protein sequence ID" value="TGJ98974.1"/>
    <property type="molecule type" value="Genomic_DNA"/>
</dbReference>
<accession>A0A5F1ZRP5</accession>
<feature type="disulfide bond" description="Redox-active" evidence="3">
    <location>
        <begin position="96"/>
        <end position="100"/>
    </location>
</feature>
<dbReference type="CDD" id="cd02968">
    <property type="entry name" value="SCO"/>
    <property type="match status" value="1"/>
</dbReference>
<keyword evidence="3" id="KW-1015">Disulfide bond</keyword>
<dbReference type="EMBL" id="RQGC01000007">
    <property type="protein sequence ID" value="TGL40458.1"/>
    <property type="molecule type" value="Genomic_DNA"/>
</dbReference>
<dbReference type="SUPFAM" id="SSF52833">
    <property type="entry name" value="Thioredoxin-like"/>
    <property type="match status" value="1"/>
</dbReference>